<proteinExistence type="predicted"/>
<evidence type="ECO:0000313" key="2">
    <source>
        <dbReference type="EMBL" id="AKP77856.1"/>
    </source>
</evidence>
<accession>A0A806U0T0</accession>
<feature type="domain" description="HNH nuclease" evidence="1">
    <location>
        <begin position="214"/>
        <end position="269"/>
    </location>
</feature>
<name>A0A806U0T0_PRIMG</name>
<dbReference type="EMBL" id="CP010586">
    <property type="protein sequence ID" value="AKP77856.1"/>
    <property type="molecule type" value="Genomic_DNA"/>
</dbReference>
<dbReference type="Proteomes" id="UP000036410">
    <property type="component" value="Chromosome"/>
</dbReference>
<dbReference type="InterPro" id="IPR003615">
    <property type="entry name" value="HNH_nuc"/>
</dbReference>
<organism evidence="2 3">
    <name type="scientific">Priestia megaterium Q3</name>
    <dbReference type="NCBI Taxonomy" id="1452722"/>
    <lineage>
        <taxon>Bacteria</taxon>
        <taxon>Bacillati</taxon>
        <taxon>Bacillota</taxon>
        <taxon>Bacilli</taxon>
        <taxon>Bacillales</taxon>
        <taxon>Bacillaceae</taxon>
        <taxon>Priestia</taxon>
    </lineage>
</organism>
<dbReference type="AlphaFoldDB" id="A0A806U0T0"/>
<dbReference type="SMART" id="SM00507">
    <property type="entry name" value="HNHc"/>
    <property type="match status" value="1"/>
</dbReference>
<dbReference type="RefSeq" id="WP_049165136.1">
    <property type="nucleotide sequence ID" value="NZ_CP010586.1"/>
</dbReference>
<dbReference type="CDD" id="cd00085">
    <property type="entry name" value="HNHc"/>
    <property type="match status" value="1"/>
</dbReference>
<gene>
    <name evidence="2" type="ORF">AS52_02895</name>
</gene>
<reference evidence="2 3" key="1">
    <citation type="submission" date="2015-01" db="EMBL/GenBank/DDBJ databases">
        <title>Genome sequence of bacillus megaterium Q3.</title>
        <authorList>
            <person name="Wang Y."/>
            <person name="Luo K."/>
            <person name="Bai L."/>
            <person name="Luo F."/>
        </authorList>
    </citation>
    <scope>NUCLEOTIDE SEQUENCE [LARGE SCALE GENOMIC DNA]</scope>
    <source>
        <strain evidence="2 3">Q3</strain>
    </source>
</reference>
<evidence type="ECO:0000259" key="1">
    <source>
        <dbReference type="SMART" id="SM00507"/>
    </source>
</evidence>
<protein>
    <submittedName>
        <fullName evidence="2">CRISPR-associated protein Cas9/Csn1, subtype II/NMEMI</fullName>
    </submittedName>
</protein>
<sequence>MAGEFQFKSRRNKKTYLTEQEIWKIINQFFANGHFTTTYKYGLMKALIENLYNVDNRLVLTFDQVYFSFAKIYWNLVIHHDLNQLNTSNRQAGIQKELKEFQLMHGVPNKVVFDHLPSNLQLQLVERTKKVGARYVVGALYGDMEGSIYEFDKRTEYIKFNSSMYIFLQKYRQIVTHLTNYHLAKFLEKHNDKNKLEDVLLKVENILKRESLHAFYNILWKYETKECFYCGKVLSDKRIATHVDHFIPWSYIQSDNMWNLVLSCQSCNTKKSNKLAKSLYLEKMFVRNENLKLTAVHNDFNYYSERKLEALYEYAGMNGYVENWSP</sequence>
<evidence type="ECO:0000313" key="3">
    <source>
        <dbReference type="Proteomes" id="UP000036410"/>
    </source>
</evidence>
<dbReference type="Pfam" id="PF13395">
    <property type="entry name" value="HNH_4"/>
    <property type="match status" value="1"/>
</dbReference>
<dbReference type="Gene3D" id="1.10.30.50">
    <property type="match status" value="1"/>
</dbReference>